<evidence type="ECO:0000256" key="2">
    <source>
        <dbReference type="ARBA" id="ARBA00004496"/>
    </source>
</evidence>
<name>J7RBZ9_HUIN7</name>
<evidence type="ECO:0000256" key="1">
    <source>
        <dbReference type="ARBA" id="ARBA00004275"/>
    </source>
</evidence>
<proteinExistence type="predicted"/>
<protein>
    <recommendedName>
        <fullName evidence="7">PEX18/PEX21 C-terminal domain-containing protein</fullName>
    </recommendedName>
</protein>
<evidence type="ECO:0000313" key="8">
    <source>
        <dbReference type="EMBL" id="CCK72425.1"/>
    </source>
</evidence>
<organism evidence="8 9">
    <name type="scientific">Huiozyma naganishii (strain ATCC MYA-139 / BCRC 22969 / CBS 8797 / KCTC 17520 / NBRC 10181 / NCYC 3082 / Yp74L-3)</name>
    <name type="common">Yeast</name>
    <name type="synonym">Kazachstania naganishii</name>
    <dbReference type="NCBI Taxonomy" id="1071383"/>
    <lineage>
        <taxon>Eukaryota</taxon>
        <taxon>Fungi</taxon>
        <taxon>Dikarya</taxon>
        <taxon>Ascomycota</taxon>
        <taxon>Saccharomycotina</taxon>
        <taxon>Saccharomycetes</taxon>
        <taxon>Saccharomycetales</taxon>
        <taxon>Saccharomycetaceae</taxon>
        <taxon>Huiozyma</taxon>
    </lineage>
</organism>
<dbReference type="STRING" id="1071383.J7RBZ9"/>
<dbReference type="OMA" id="NENSTIM"/>
<dbReference type="RefSeq" id="XP_022466670.1">
    <property type="nucleotide sequence ID" value="XM_022610367.1"/>
</dbReference>
<feature type="domain" description="PEX18/PEX21 C-terminal" evidence="7">
    <location>
        <begin position="218"/>
        <end position="283"/>
    </location>
</feature>
<keyword evidence="9" id="KW-1185">Reference proteome</keyword>
<dbReference type="GeneID" id="34528192"/>
<gene>
    <name evidence="8" type="primary">KNAG0K00570</name>
    <name evidence="8" type="ordered locus">KNAG_0K00570</name>
</gene>
<dbReference type="AlphaFoldDB" id="J7RBZ9"/>
<feature type="region of interest" description="Disordered" evidence="6">
    <location>
        <begin position="157"/>
        <end position="179"/>
    </location>
</feature>
<dbReference type="EMBL" id="HE978324">
    <property type="protein sequence ID" value="CCK72425.1"/>
    <property type="molecule type" value="Genomic_DNA"/>
</dbReference>
<keyword evidence="3" id="KW-0963">Cytoplasm</keyword>
<accession>J7RBZ9</accession>
<evidence type="ECO:0000256" key="5">
    <source>
        <dbReference type="ARBA" id="ARBA00023140"/>
    </source>
</evidence>
<dbReference type="OrthoDB" id="4035272at2759"/>
<dbReference type="eggNOG" id="ENOG502S8JP">
    <property type="taxonomic scope" value="Eukaryota"/>
</dbReference>
<evidence type="ECO:0000259" key="7">
    <source>
        <dbReference type="Pfam" id="PF25098"/>
    </source>
</evidence>
<keyword evidence="5" id="KW-0576">Peroxisome</keyword>
<reference evidence="8 9" key="1">
    <citation type="journal article" date="2011" name="Proc. Natl. Acad. Sci. U.S.A.">
        <title>Evolutionary erosion of yeast sex chromosomes by mating-type switching accidents.</title>
        <authorList>
            <person name="Gordon J.L."/>
            <person name="Armisen D."/>
            <person name="Proux-Wera E."/>
            <person name="Oheigeartaigh S.S."/>
            <person name="Byrne K.P."/>
            <person name="Wolfe K.H."/>
        </authorList>
    </citation>
    <scope>NUCLEOTIDE SEQUENCE [LARGE SCALE GENOMIC DNA]</scope>
    <source>
        <strain evidence="9">ATCC MYA-139 / BCRC 22969 / CBS 8797 / CCRC 22969 / KCTC 17520 / NBRC 10181 / NCYC 3082</strain>
    </source>
</reference>
<dbReference type="GO" id="GO:0005777">
    <property type="term" value="C:peroxisome"/>
    <property type="evidence" value="ECO:0007669"/>
    <property type="project" value="UniProtKB-SubCell"/>
</dbReference>
<dbReference type="HOGENOM" id="CLU_078821_0_0_1"/>
<dbReference type="Pfam" id="PF25098">
    <property type="entry name" value="PEX18_PEX21_C"/>
    <property type="match status" value="1"/>
</dbReference>
<dbReference type="KEGG" id="kng:KNAG_0K00570"/>
<keyword evidence="4" id="KW-0832">Ubl conjugation</keyword>
<sequence>MPESCRVNPIQRFISKRDNVSVSSLPTLISSSHVHSSSSSSRSLERTFLQGHVPSLVTRQPLISDNKYSPPYVPDEASRSNTIGSSHSETWINQFSAMKVEDPLEASLEYKRLYKNYERQMGNGYRRFNSSSPDLKPQFVSPVGQRIQKSRLLKRGGTVPLSGSRASPYGTIQTHSTTTHTPTDALLEAEFNTLEQELMEQDLATPETRETSNPAFTGEQRELQEIASSIVDACSPPLTPLARDSPVQSKLASSKFMGLMKRVSDGDVTVKPAQRELFTPGTGDRVGSEYFQVGNGQHDPTKK</sequence>
<reference evidence="9" key="2">
    <citation type="submission" date="2012-08" db="EMBL/GenBank/DDBJ databases">
        <title>Genome sequence of Kazachstania naganishii.</title>
        <authorList>
            <person name="Gordon J.L."/>
            <person name="Armisen D."/>
            <person name="Proux-Wera E."/>
            <person name="OhEigeartaigh S.S."/>
            <person name="Byrne K.P."/>
            <person name="Wolfe K.H."/>
        </authorList>
    </citation>
    <scope>NUCLEOTIDE SEQUENCE [LARGE SCALE GENOMIC DNA]</scope>
    <source>
        <strain evidence="9">ATCC MYA-139 / BCRC 22969 / CBS 8797 / CCRC 22969 / KCTC 17520 / NBRC 10181 / NCYC 3082</strain>
    </source>
</reference>
<evidence type="ECO:0000256" key="6">
    <source>
        <dbReference type="SAM" id="MobiDB-lite"/>
    </source>
</evidence>
<dbReference type="InterPro" id="IPR056940">
    <property type="entry name" value="PEX18_PEX21_C"/>
</dbReference>
<feature type="region of interest" description="Disordered" evidence="6">
    <location>
        <begin position="271"/>
        <end position="303"/>
    </location>
</feature>
<evidence type="ECO:0000256" key="3">
    <source>
        <dbReference type="ARBA" id="ARBA00022490"/>
    </source>
</evidence>
<evidence type="ECO:0000256" key="4">
    <source>
        <dbReference type="ARBA" id="ARBA00022843"/>
    </source>
</evidence>
<dbReference type="Gene3D" id="6.10.280.230">
    <property type="match status" value="1"/>
</dbReference>
<dbReference type="Proteomes" id="UP000006310">
    <property type="component" value="Chromosome 11"/>
</dbReference>
<evidence type="ECO:0000313" key="9">
    <source>
        <dbReference type="Proteomes" id="UP000006310"/>
    </source>
</evidence>
<feature type="region of interest" description="Disordered" evidence="6">
    <location>
        <begin position="60"/>
        <end position="84"/>
    </location>
</feature>
<comment type="subcellular location">
    <subcellularLocation>
        <location evidence="2">Cytoplasm</location>
    </subcellularLocation>
    <subcellularLocation>
        <location evidence="1">Peroxisome</location>
    </subcellularLocation>
</comment>